<gene>
    <name evidence="2" type="ORF">KP79_PYT09652</name>
</gene>
<accession>A0A210PFA3</accession>
<proteinExistence type="predicted"/>
<sequence length="160" mass="18331">MTTEEAEVLSDLRHSLKNILDREEDILKFSRNVVKETNGVNDFVNGKISKLFGLASTYRNAFERLKVTNKKDFDKVVKKNFRHHDIQDLEQSINDTEVEWDQLLQDLDQQLQEGGVSTLSEGQEGPINVILEDARTGDTTTLSQYLTSDHLTLILLRHFA</sequence>
<organism evidence="2 3">
    <name type="scientific">Mizuhopecten yessoensis</name>
    <name type="common">Japanese scallop</name>
    <name type="synonym">Patinopecten yessoensis</name>
    <dbReference type="NCBI Taxonomy" id="6573"/>
    <lineage>
        <taxon>Eukaryota</taxon>
        <taxon>Metazoa</taxon>
        <taxon>Spiralia</taxon>
        <taxon>Lophotrochozoa</taxon>
        <taxon>Mollusca</taxon>
        <taxon>Bivalvia</taxon>
        <taxon>Autobranchia</taxon>
        <taxon>Pteriomorphia</taxon>
        <taxon>Pectinida</taxon>
        <taxon>Pectinoidea</taxon>
        <taxon>Pectinidae</taxon>
        <taxon>Mizuhopecten</taxon>
    </lineage>
</organism>
<evidence type="ECO:0000256" key="1">
    <source>
        <dbReference type="SAM" id="Coils"/>
    </source>
</evidence>
<dbReference type="AlphaFoldDB" id="A0A210PFA3"/>
<keyword evidence="3" id="KW-1185">Reference proteome</keyword>
<reference evidence="2 3" key="1">
    <citation type="journal article" date="2017" name="Nat. Ecol. Evol.">
        <title>Scallop genome provides insights into evolution of bilaterian karyotype and development.</title>
        <authorList>
            <person name="Wang S."/>
            <person name="Zhang J."/>
            <person name="Jiao W."/>
            <person name="Li J."/>
            <person name="Xun X."/>
            <person name="Sun Y."/>
            <person name="Guo X."/>
            <person name="Huan P."/>
            <person name="Dong B."/>
            <person name="Zhang L."/>
            <person name="Hu X."/>
            <person name="Sun X."/>
            <person name="Wang J."/>
            <person name="Zhao C."/>
            <person name="Wang Y."/>
            <person name="Wang D."/>
            <person name="Huang X."/>
            <person name="Wang R."/>
            <person name="Lv J."/>
            <person name="Li Y."/>
            <person name="Zhang Z."/>
            <person name="Liu B."/>
            <person name="Lu W."/>
            <person name="Hui Y."/>
            <person name="Liang J."/>
            <person name="Zhou Z."/>
            <person name="Hou R."/>
            <person name="Li X."/>
            <person name="Liu Y."/>
            <person name="Li H."/>
            <person name="Ning X."/>
            <person name="Lin Y."/>
            <person name="Zhao L."/>
            <person name="Xing Q."/>
            <person name="Dou J."/>
            <person name="Li Y."/>
            <person name="Mao J."/>
            <person name="Guo H."/>
            <person name="Dou H."/>
            <person name="Li T."/>
            <person name="Mu C."/>
            <person name="Jiang W."/>
            <person name="Fu Q."/>
            <person name="Fu X."/>
            <person name="Miao Y."/>
            <person name="Liu J."/>
            <person name="Yu Q."/>
            <person name="Li R."/>
            <person name="Liao H."/>
            <person name="Li X."/>
            <person name="Kong Y."/>
            <person name="Jiang Z."/>
            <person name="Chourrout D."/>
            <person name="Li R."/>
            <person name="Bao Z."/>
        </authorList>
    </citation>
    <scope>NUCLEOTIDE SEQUENCE [LARGE SCALE GENOMIC DNA]</scope>
    <source>
        <strain evidence="2 3">PY_sf001</strain>
    </source>
</reference>
<name>A0A210PFA3_MIZYE</name>
<dbReference type="EMBL" id="NEDP02076738">
    <property type="protein sequence ID" value="OWF35173.1"/>
    <property type="molecule type" value="Genomic_DNA"/>
</dbReference>
<evidence type="ECO:0000313" key="2">
    <source>
        <dbReference type="EMBL" id="OWF35173.1"/>
    </source>
</evidence>
<evidence type="ECO:0000313" key="3">
    <source>
        <dbReference type="Proteomes" id="UP000242188"/>
    </source>
</evidence>
<comment type="caution">
    <text evidence="2">The sequence shown here is derived from an EMBL/GenBank/DDBJ whole genome shotgun (WGS) entry which is preliminary data.</text>
</comment>
<protein>
    <submittedName>
        <fullName evidence="2">Uncharacterized protein</fullName>
    </submittedName>
</protein>
<dbReference type="Proteomes" id="UP000242188">
    <property type="component" value="Unassembled WGS sequence"/>
</dbReference>
<keyword evidence="1" id="KW-0175">Coiled coil</keyword>
<feature type="coiled-coil region" evidence="1">
    <location>
        <begin position="86"/>
        <end position="113"/>
    </location>
</feature>